<dbReference type="GO" id="GO:0003955">
    <property type="term" value="F:NAD(P)H dehydrogenase (quinone) activity"/>
    <property type="evidence" value="ECO:0007669"/>
    <property type="project" value="TreeGrafter"/>
</dbReference>
<feature type="binding site" evidence="8">
    <location>
        <position position="87"/>
    </location>
    <ligand>
        <name>FAD</name>
        <dbReference type="ChEBI" id="CHEBI:57692"/>
    </ligand>
</feature>
<dbReference type="FunFam" id="3.30.390.30:FF:000001">
    <property type="entry name" value="Dihydrolipoyl dehydrogenase"/>
    <property type="match status" value="1"/>
</dbReference>
<keyword evidence="11" id="KW-1133">Transmembrane helix</keyword>
<comment type="cofactor">
    <cofactor evidence="8">
        <name>FAD</name>
        <dbReference type="ChEBI" id="CHEBI:57692"/>
    </cofactor>
    <text evidence="8">Binds 1 FAD per subunit.</text>
</comment>
<feature type="disulfide bond" description="Redox-active" evidence="9">
    <location>
        <begin position="78"/>
        <end position="83"/>
    </location>
</feature>
<dbReference type="PRINTS" id="PR00368">
    <property type="entry name" value="FADPNR"/>
</dbReference>
<dbReference type="PIRSF" id="PIRSF000350">
    <property type="entry name" value="Mercury_reductase_MerA"/>
    <property type="match status" value="1"/>
</dbReference>
<feature type="binding site" evidence="8">
    <location>
        <position position="318"/>
    </location>
    <ligand>
        <name>NAD(+)</name>
        <dbReference type="ChEBI" id="CHEBI:57540"/>
    </ligand>
</feature>
<evidence type="ECO:0000256" key="6">
    <source>
        <dbReference type="ARBA" id="ARBA00023157"/>
    </source>
</evidence>
<comment type="similarity">
    <text evidence="1 10">Belongs to the class-I pyridine nucleotide-disulfide oxidoreductase family.</text>
</comment>
<comment type="caution">
    <text evidence="14">The sequence shown here is derived from an EMBL/GenBank/DDBJ whole genome shotgun (WGS) entry which is preliminary data.</text>
</comment>
<keyword evidence="2 10" id="KW-0285">Flavoprotein</keyword>
<evidence type="ECO:0000259" key="13">
    <source>
        <dbReference type="Pfam" id="PF07992"/>
    </source>
</evidence>
<dbReference type="SUPFAM" id="SSF51905">
    <property type="entry name" value="FAD/NAD(P)-binding domain"/>
    <property type="match status" value="1"/>
</dbReference>
<dbReference type="GO" id="GO:0050660">
    <property type="term" value="F:flavin adenine dinucleotide binding"/>
    <property type="evidence" value="ECO:0007669"/>
    <property type="project" value="TreeGrafter"/>
</dbReference>
<dbReference type="InterPro" id="IPR001100">
    <property type="entry name" value="Pyr_nuc-diS_OxRdtase"/>
</dbReference>
<dbReference type="EMBL" id="JAHHHV010000037">
    <property type="protein sequence ID" value="MBW4465294.1"/>
    <property type="molecule type" value="Genomic_DNA"/>
</dbReference>
<feature type="domain" description="Pyridine nucleotide-disulphide oxidoreductase dimerisation" evidence="12">
    <location>
        <begin position="398"/>
        <end position="507"/>
    </location>
</feature>
<feature type="binding site" evidence="8">
    <location>
        <position position="359"/>
    </location>
    <ligand>
        <name>FAD</name>
        <dbReference type="ChEBI" id="CHEBI:57692"/>
    </ligand>
</feature>
<dbReference type="Gene3D" id="3.50.50.60">
    <property type="entry name" value="FAD/NAD(P)-binding domain"/>
    <property type="match status" value="2"/>
</dbReference>
<evidence type="ECO:0000256" key="7">
    <source>
        <dbReference type="ARBA" id="ARBA00023284"/>
    </source>
</evidence>
<keyword evidence="3 8" id="KW-0274">FAD</keyword>
<feature type="transmembrane region" description="Helical" evidence="11">
    <location>
        <begin position="41"/>
        <end position="64"/>
    </location>
</feature>
<accession>A0A951PAV9</accession>
<reference evidence="14" key="1">
    <citation type="submission" date="2021-05" db="EMBL/GenBank/DDBJ databases">
        <authorList>
            <person name="Pietrasiak N."/>
            <person name="Ward R."/>
            <person name="Stajich J.E."/>
            <person name="Kurbessoian T."/>
        </authorList>
    </citation>
    <scope>NUCLEOTIDE SEQUENCE</scope>
    <source>
        <strain evidence="14">GSE-TBD4-15B</strain>
    </source>
</reference>
<keyword evidence="7 10" id="KW-0676">Redox-active center</keyword>
<name>A0A951PAV9_9CYAN</name>
<evidence type="ECO:0000313" key="14">
    <source>
        <dbReference type="EMBL" id="MBW4465294.1"/>
    </source>
</evidence>
<organism evidence="14 15">
    <name type="scientific">Pegethrix bostrychoides GSE-TBD4-15B</name>
    <dbReference type="NCBI Taxonomy" id="2839662"/>
    <lineage>
        <taxon>Bacteria</taxon>
        <taxon>Bacillati</taxon>
        <taxon>Cyanobacteriota</taxon>
        <taxon>Cyanophyceae</taxon>
        <taxon>Oculatellales</taxon>
        <taxon>Oculatellaceae</taxon>
        <taxon>Pegethrix</taxon>
    </lineage>
</organism>
<reference evidence="14" key="2">
    <citation type="journal article" date="2022" name="Microbiol. Resour. Announc.">
        <title>Metagenome Sequencing to Explore Phylogenomics of Terrestrial Cyanobacteria.</title>
        <authorList>
            <person name="Ward R.D."/>
            <person name="Stajich J.E."/>
            <person name="Johansen J.R."/>
            <person name="Huntemann M."/>
            <person name="Clum A."/>
            <person name="Foster B."/>
            <person name="Foster B."/>
            <person name="Roux S."/>
            <person name="Palaniappan K."/>
            <person name="Varghese N."/>
            <person name="Mukherjee S."/>
            <person name="Reddy T.B.K."/>
            <person name="Daum C."/>
            <person name="Copeland A."/>
            <person name="Chen I.A."/>
            <person name="Ivanova N.N."/>
            <person name="Kyrpides N.C."/>
            <person name="Shapiro N."/>
            <person name="Eloe-Fadrosh E.A."/>
            <person name="Pietrasiak N."/>
        </authorList>
    </citation>
    <scope>NUCLEOTIDE SEQUENCE</scope>
    <source>
        <strain evidence="14">GSE-TBD4-15B</strain>
    </source>
</reference>
<dbReference type="InterPro" id="IPR036188">
    <property type="entry name" value="FAD/NAD-bd_sf"/>
</dbReference>
<dbReference type="AlphaFoldDB" id="A0A951PAV9"/>
<evidence type="ECO:0000256" key="10">
    <source>
        <dbReference type="RuleBase" id="RU003691"/>
    </source>
</evidence>
<evidence type="ECO:0000256" key="4">
    <source>
        <dbReference type="ARBA" id="ARBA00022857"/>
    </source>
</evidence>
<evidence type="ECO:0000256" key="8">
    <source>
        <dbReference type="PIRSR" id="PIRSR000350-3"/>
    </source>
</evidence>
<dbReference type="InterPro" id="IPR023753">
    <property type="entry name" value="FAD/NAD-binding_dom"/>
</dbReference>
<keyword evidence="11" id="KW-0472">Membrane</keyword>
<protein>
    <submittedName>
        <fullName evidence="14">Mercuric reductase</fullName>
    </submittedName>
</protein>
<dbReference type="SUPFAM" id="SSF55424">
    <property type="entry name" value="FAD/NAD-linked reductases, dimerisation (C-terminal) domain"/>
    <property type="match status" value="1"/>
</dbReference>
<dbReference type="InterPro" id="IPR012999">
    <property type="entry name" value="Pyr_OxRdtase_I_AS"/>
</dbReference>
<keyword evidence="8" id="KW-0547">Nucleotide-binding</keyword>
<evidence type="ECO:0000256" key="5">
    <source>
        <dbReference type="ARBA" id="ARBA00023002"/>
    </source>
</evidence>
<dbReference type="Pfam" id="PF07992">
    <property type="entry name" value="Pyr_redox_2"/>
    <property type="match status" value="1"/>
</dbReference>
<evidence type="ECO:0000256" key="1">
    <source>
        <dbReference type="ARBA" id="ARBA00007532"/>
    </source>
</evidence>
<dbReference type="Pfam" id="PF02852">
    <property type="entry name" value="Pyr_redox_dim"/>
    <property type="match status" value="1"/>
</dbReference>
<evidence type="ECO:0000259" key="12">
    <source>
        <dbReference type="Pfam" id="PF02852"/>
    </source>
</evidence>
<evidence type="ECO:0000256" key="11">
    <source>
        <dbReference type="SAM" id="Phobius"/>
    </source>
</evidence>
<evidence type="ECO:0000313" key="15">
    <source>
        <dbReference type="Proteomes" id="UP000707356"/>
    </source>
</evidence>
<sequence>MTSSIHQEPALQPLDEYNQILMSQVHPPDWVNPQPAACYDLVVLGAGTAGLVVAAGAAGLGLGLKIALVEKSLMGGDCLNVGCVPSKCVIRSSRVVADMRSAAPFGIEPPPEIGIDFAAVMQRMRKIRAGISHHDSAERFRNLGIDLFLGSAEFVSPEAVRVGESQLRFKKAVIATGARAARPKIPGLAAAGYLTNETVFSLTECPRRLAVIGGGPIGCELAQAFQRLGSEVTLLHKHAHLLDREDAEAAEIIQQQFLQEKLDLILGCTLEKVEATAAGKVIYYRQENGRQENGRQENGRQENAVQTVTVDEILVGAGRAPNVDGLNLERAGVEYDARRGVVVNDYLQTSNPRIYAAGDICMNWKFTHAADAAARIVIKNTLFSPFGLRRSKLSSLVMPWVTYTAPEIAHVGLYESEAREQGLDTQTIKIPFSDLDRALADGEPEGFLKILHKRGSDQILGATIVAQHAGEMISEITLAIVTKQGLSAISGVIHPYPTQAEAIKKAADAYRRTLLTPRTKSLLKFLTRIS</sequence>
<dbReference type="Proteomes" id="UP000707356">
    <property type="component" value="Unassembled WGS sequence"/>
</dbReference>
<dbReference type="GO" id="GO:0016668">
    <property type="term" value="F:oxidoreductase activity, acting on a sulfur group of donors, NAD(P) as acceptor"/>
    <property type="evidence" value="ECO:0007669"/>
    <property type="project" value="InterPro"/>
</dbReference>
<dbReference type="PANTHER" id="PTHR43014">
    <property type="entry name" value="MERCURIC REDUCTASE"/>
    <property type="match status" value="1"/>
</dbReference>
<dbReference type="Gene3D" id="3.30.390.30">
    <property type="match status" value="1"/>
</dbReference>
<feature type="binding site" evidence="8">
    <location>
        <begin position="213"/>
        <end position="220"/>
    </location>
    <ligand>
        <name>NAD(+)</name>
        <dbReference type="ChEBI" id="CHEBI:57540"/>
    </ligand>
</feature>
<dbReference type="PROSITE" id="PS00076">
    <property type="entry name" value="PYRIDINE_REDOX_1"/>
    <property type="match status" value="1"/>
</dbReference>
<keyword evidence="4" id="KW-0521">NADP</keyword>
<proteinExistence type="inferred from homology"/>
<keyword evidence="6" id="KW-1015">Disulfide bond</keyword>
<evidence type="ECO:0000256" key="2">
    <source>
        <dbReference type="ARBA" id="ARBA00022630"/>
    </source>
</evidence>
<dbReference type="InterPro" id="IPR004099">
    <property type="entry name" value="Pyr_nucl-diS_OxRdtase_dimer"/>
</dbReference>
<dbReference type="PANTHER" id="PTHR43014:SF2">
    <property type="entry name" value="MERCURIC REDUCTASE"/>
    <property type="match status" value="1"/>
</dbReference>
<gene>
    <name evidence="14" type="ORF">KME07_07620</name>
</gene>
<dbReference type="InterPro" id="IPR016156">
    <property type="entry name" value="FAD/NAD-linked_Rdtase_dimer_sf"/>
</dbReference>
<keyword evidence="11" id="KW-0812">Transmembrane</keyword>
<keyword evidence="8" id="KW-0520">NAD</keyword>
<evidence type="ECO:0000256" key="3">
    <source>
        <dbReference type="ARBA" id="ARBA00022827"/>
    </source>
</evidence>
<evidence type="ECO:0000256" key="9">
    <source>
        <dbReference type="PIRSR" id="PIRSR000350-4"/>
    </source>
</evidence>
<dbReference type="NCBIfam" id="NF004991">
    <property type="entry name" value="PRK06370.1-3"/>
    <property type="match status" value="1"/>
</dbReference>
<dbReference type="PRINTS" id="PR00411">
    <property type="entry name" value="PNDRDTASEI"/>
</dbReference>
<feature type="domain" description="FAD/NAD(P)-binding" evidence="13">
    <location>
        <begin position="39"/>
        <end position="372"/>
    </location>
</feature>
<keyword evidence="5 10" id="KW-0560">Oxidoreductase</keyword>